<dbReference type="Pfam" id="PF00931">
    <property type="entry name" value="NB-ARC"/>
    <property type="match status" value="1"/>
</dbReference>
<dbReference type="InterPro" id="IPR042197">
    <property type="entry name" value="Apaf_helical"/>
</dbReference>
<keyword evidence="4" id="KW-0963">Cytoplasm</keyword>
<proteinExistence type="inferred from homology"/>
<feature type="domain" description="Disease resistance protein winged helix" evidence="12">
    <location>
        <begin position="826"/>
        <end position="897"/>
    </location>
</feature>
<dbReference type="Gene3D" id="3.80.10.10">
    <property type="entry name" value="Ribonuclease Inhibitor"/>
    <property type="match status" value="1"/>
</dbReference>
<evidence type="ECO:0000256" key="10">
    <source>
        <dbReference type="ARBA" id="ARBA00022840"/>
    </source>
</evidence>
<keyword evidence="6" id="KW-0381">Hypersensitive response</keyword>
<organism evidence="13 14">
    <name type="scientific">Olea europaea subsp. europaea</name>
    <dbReference type="NCBI Taxonomy" id="158383"/>
    <lineage>
        <taxon>Eukaryota</taxon>
        <taxon>Viridiplantae</taxon>
        <taxon>Streptophyta</taxon>
        <taxon>Embryophyta</taxon>
        <taxon>Tracheophyta</taxon>
        <taxon>Spermatophyta</taxon>
        <taxon>Magnoliopsida</taxon>
        <taxon>eudicotyledons</taxon>
        <taxon>Gunneridae</taxon>
        <taxon>Pentapetalae</taxon>
        <taxon>asterids</taxon>
        <taxon>lamiids</taxon>
        <taxon>Lamiales</taxon>
        <taxon>Oleaceae</taxon>
        <taxon>Oleeae</taxon>
        <taxon>Olea</taxon>
    </lineage>
</organism>
<dbReference type="EMBL" id="CACTIH010007512">
    <property type="protein sequence ID" value="CAA3014909.1"/>
    <property type="molecule type" value="Genomic_DNA"/>
</dbReference>
<evidence type="ECO:0000256" key="1">
    <source>
        <dbReference type="ARBA" id="ARBA00002074"/>
    </source>
</evidence>
<evidence type="ECO:0000256" key="3">
    <source>
        <dbReference type="ARBA" id="ARBA00008894"/>
    </source>
</evidence>
<keyword evidence="7" id="KW-0677">Repeat</keyword>
<evidence type="ECO:0000259" key="11">
    <source>
        <dbReference type="Pfam" id="PF00931"/>
    </source>
</evidence>
<comment type="similarity">
    <text evidence="3">Belongs to the disease resistance NB-LRR family.</text>
</comment>
<dbReference type="Pfam" id="PF23559">
    <property type="entry name" value="WHD_DRP"/>
    <property type="match status" value="1"/>
</dbReference>
<comment type="caution">
    <text evidence="13">The sequence shown here is derived from an EMBL/GenBank/DDBJ whole genome shotgun (WGS) entry which is preliminary data.</text>
</comment>
<dbReference type="PANTHER" id="PTHR23155:SF1152">
    <property type="entry name" value="AAA+ ATPASE DOMAIN-CONTAINING PROTEIN"/>
    <property type="match status" value="1"/>
</dbReference>
<gene>
    <name evidence="13" type="ORF">OLEA9_A059195</name>
</gene>
<dbReference type="InterPro" id="IPR036388">
    <property type="entry name" value="WH-like_DNA-bd_sf"/>
</dbReference>
<dbReference type="FunFam" id="1.10.10.10:FF:000322">
    <property type="entry name" value="Probable disease resistance protein At1g63360"/>
    <property type="match status" value="1"/>
</dbReference>
<reference evidence="13 14" key="1">
    <citation type="submission" date="2019-12" db="EMBL/GenBank/DDBJ databases">
        <authorList>
            <person name="Alioto T."/>
            <person name="Alioto T."/>
            <person name="Gomez Garrido J."/>
        </authorList>
    </citation>
    <scope>NUCLEOTIDE SEQUENCE [LARGE SCALE GENOMIC DNA]</scope>
</reference>
<evidence type="ECO:0000259" key="12">
    <source>
        <dbReference type="Pfam" id="PF23559"/>
    </source>
</evidence>
<evidence type="ECO:0000256" key="5">
    <source>
        <dbReference type="ARBA" id="ARBA00022614"/>
    </source>
</evidence>
<dbReference type="SUPFAM" id="SSF52047">
    <property type="entry name" value="RNI-like"/>
    <property type="match status" value="1"/>
</dbReference>
<keyword evidence="8" id="KW-0547">Nucleotide-binding</keyword>
<dbReference type="SUPFAM" id="SSF52540">
    <property type="entry name" value="P-loop containing nucleoside triphosphate hydrolases"/>
    <property type="match status" value="1"/>
</dbReference>
<evidence type="ECO:0000256" key="8">
    <source>
        <dbReference type="ARBA" id="ARBA00022741"/>
    </source>
</evidence>
<dbReference type="InterPro" id="IPR044974">
    <property type="entry name" value="Disease_R_plants"/>
</dbReference>
<evidence type="ECO:0000256" key="9">
    <source>
        <dbReference type="ARBA" id="ARBA00022821"/>
    </source>
</evidence>
<dbReference type="InterPro" id="IPR002182">
    <property type="entry name" value="NB-ARC"/>
</dbReference>
<evidence type="ECO:0000256" key="6">
    <source>
        <dbReference type="ARBA" id="ARBA00022667"/>
    </source>
</evidence>
<dbReference type="InterPro" id="IPR027417">
    <property type="entry name" value="P-loop_NTPase"/>
</dbReference>
<dbReference type="Gramene" id="OE9A059195T2">
    <property type="protein sequence ID" value="OE9A059195C2"/>
    <property type="gene ID" value="OE9A059195"/>
</dbReference>
<dbReference type="GO" id="GO:0009626">
    <property type="term" value="P:plant-type hypersensitive response"/>
    <property type="evidence" value="ECO:0007669"/>
    <property type="project" value="UniProtKB-KW"/>
</dbReference>
<name>A0A8S0U6X5_OLEEU</name>
<dbReference type="FunFam" id="3.40.50.300:FF:001091">
    <property type="entry name" value="Probable disease resistance protein At1g61300"/>
    <property type="match status" value="1"/>
</dbReference>
<evidence type="ECO:0000256" key="4">
    <source>
        <dbReference type="ARBA" id="ARBA00022490"/>
    </source>
</evidence>
<protein>
    <submittedName>
        <fullName evidence="13">Late blight resistance homolog R1A-3</fullName>
    </submittedName>
</protein>
<evidence type="ECO:0000256" key="7">
    <source>
        <dbReference type="ARBA" id="ARBA00022737"/>
    </source>
</evidence>
<dbReference type="InterPro" id="IPR032675">
    <property type="entry name" value="LRR_dom_sf"/>
</dbReference>
<dbReference type="Proteomes" id="UP000594638">
    <property type="component" value="Unassembled WGS sequence"/>
</dbReference>
<evidence type="ECO:0000313" key="14">
    <source>
        <dbReference type="Proteomes" id="UP000594638"/>
    </source>
</evidence>
<dbReference type="SUPFAM" id="SSF57889">
    <property type="entry name" value="Cysteine-rich domain"/>
    <property type="match status" value="1"/>
</dbReference>
<keyword evidence="14" id="KW-1185">Reference proteome</keyword>
<dbReference type="Gene3D" id="1.10.8.430">
    <property type="entry name" value="Helical domain of apoptotic protease-activating factors"/>
    <property type="match status" value="1"/>
</dbReference>
<dbReference type="InterPro" id="IPR046349">
    <property type="entry name" value="C1-like_sf"/>
</dbReference>
<comment type="subcellular location">
    <subcellularLocation>
        <location evidence="2">Cytoplasm</location>
    </subcellularLocation>
</comment>
<dbReference type="Gene3D" id="3.40.50.300">
    <property type="entry name" value="P-loop containing nucleotide triphosphate hydrolases"/>
    <property type="match status" value="1"/>
</dbReference>
<dbReference type="GO" id="GO:0005737">
    <property type="term" value="C:cytoplasm"/>
    <property type="evidence" value="ECO:0007669"/>
    <property type="project" value="UniProtKB-SubCell"/>
</dbReference>
<keyword evidence="9" id="KW-0611">Plant defense</keyword>
<comment type="function">
    <text evidence="1">Confers resistance to late blight (Phytophthora infestans) races carrying the avirulence gene Avr1. Resistance proteins guard the plant against pathogens that contain an appropriate avirulence protein via an indirect interaction with this avirulence protein. That triggers a defense system including the hypersensitive response, which restricts the pathogen growth.</text>
</comment>
<feature type="domain" description="NB-ARC" evidence="11">
    <location>
        <begin position="575"/>
        <end position="743"/>
    </location>
</feature>
<dbReference type="GO" id="GO:0005524">
    <property type="term" value="F:ATP binding"/>
    <property type="evidence" value="ECO:0007669"/>
    <property type="project" value="UniProtKB-KW"/>
</dbReference>
<dbReference type="PRINTS" id="PR00364">
    <property type="entry name" value="DISEASERSIST"/>
</dbReference>
<sequence>MSKSGDNMLTTGSQIHDCYEHCELKTYAKLFRCDGCKMKGFGERYTCNLCGHVLHKECRFPIFNFSHENFGGSIFKFHYKPFTILGKKNRRVFSKCCDACGKDIRGFNYHCEEDDLDLHPCCRKLEKELVIYGKIFDLETKVSSKCGKCGKRKIYHYDSDPLGWSYVSQCKKYHFHVYCITKMVQESFMKPGDLALENMDLREFSNLVQNSPEGDEKFETFVGQRILVPIVAVYMGNLCFRYDLETYLPDELKISAIWCKISMSPRAYREFFELMMPLLQDLSVVFTIPKQRMSKITPTPHPNEVVIEFIDFLIQLLEEIMRLEPDFIVPVKGSIKNLQTELGFLISFLGDAPLRTEVDVTKNILSDIEVVVNQVGGFLYSLLSTRDDRVLETVRLSLSLSAFLQEFELLKTKIKELCITVPKLPGCVATKSSVMSFFAVDSLLDDLEDLINYKADRIVPVKDQIIMLYEELSLLRSTLNYLVLARHLQLKELAMKTRNLLYEISYVINSVTPVWYPTLRLPQLLEKIHLVKMAIQEKKSNSIDAGIPEEEYPCEQVQPQAKELDNLDDDFVGFEDVKTRIVEQLISGPPKQQIISIVGMPGLGKTTLAKKLFNDPSIVYYFHTCAWCVVSQTYKKKNVLIDILTSTKNHNREAMTEMDEENLAEMLYKSLKTMRYLIVMDDIWGMEPWDDLKRYFPDDKTGSRIIFTSRNKELGFDNVVNELPFLSGAECWELLQRKVFQTEPCPPELQGIGQHIASRCHGLPMSVIMISSILANMQKKESSWGEIARHLNAHIFDSTNNCVHILKLSYQHLSVHLKPCFLYFGVFEEDEKIPVQKLISLWVAEGFINKETHRSSEDVALDYLVDLINRGLVLVAEERSNGGVKACRIHDLLHDLCLRIAKEENFMGGIENGYSKFEKDESILDMQRLCFPRPFDPYVHSQLGRRVMDLSLPYSYSFIEYSFKYGLGGIENMVHLRYLAVRQNLKLPLIEKLHRLEYLHVKNRDEVEIPDFVLNMKYLKRLHFGGGARFSESSHLRATTDGSFQINNLQSISTLLIHNEMDAKVLGCAPNLRKLKCKLVSQWPFQFPNQLESLNISLMRDSGPDFPLNLKKLTLLKFDLSWEKIRTIGRLPNLEVLKLRDGYFKEKQWDTEEGEFQKLKFFELYRVKIASQYACAEWNPTSDDYPKLERLMLRNCYCLNKIPSNLGYSLTLQKIEVYRCEKSIEESALEIREEQQEMGNEELKVIIFHRQDW</sequence>
<dbReference type="GO" id="GO:0051607">
    <property type="term" value="P:defense response to virus"/>
    <property type="evidence" value="ECO:0007669"/>
    <property type="project" value="UniProtKB-ARBA"/>
</dbReference>
<keyword evidence="10" id="KW-0067">ATP-binding</keyword>
<evidence type="ECO:0000256" key="2">
    <source>
        <dbReference type="ARBA" id="ARBA00004496"/>
    </source>
</evidence>
<dbReference type="AlphaFoldDB" id="A0A8S0U6X5"/>
<dbReference type="PANTHER" id="PTHR23155">
    <property type="entry name" value="DISEASE RESISTANCE PROTEIN RP"/>
    <property type="match status" value="1"/>
</dbReference>
<keyword evidence="5" id="KW-0433">Leucine-rich repeat</keyword>
<dbReference type="InterPro" id="IPR058922">
    <property type="entry name" value="WHD_DRP"/>
</dbReference>
<dbReference type="Gramene" id="OE9A059195T6">
    <property type="protein sequence ID" value="OE9A059195C6"/>
    <property type="gene ID" value="OE9A059195"/>
</dbReference>
<dbReference type="Gene3D" id="1.10.10.10">
    <property type="entry name" value="Winged helix-like DNA-binding domain superfamily/Winged helix DNA-binding domain"/>
    <property type="match status" value="1"/>
</dbReference>
<accession>A0A8S0U6X5</accession>
<dbReference type="OrthoDB" id="912409at2759"/>
<dbReference type="Gramene" id="OE9A059195T3">
    <property type="protein sequence ID" value="OE9A059195C3"/>
    <property type="gene ID" value="OE9A059195"/>
</dbReference>
<evidence type="ECO:0000313" key="13">
    <source>
        <dbReference type="EMBL" id="CAA3014909.1"/>
    </source>
</evidence>
<dbReference type="GO" id="GO:0043531">
    <property type="term" value="F:ADP binding"/>
    <property type="evidence" value="ECO:0007669"/>
    <property type="project" value="InterPro"/>
</dbReference>